<feature type="region of interest" description="Disordered" evidence="1">
    <location>
        <begin position="1"/>
        <end position="54"/>
    </location>
</feature>
<feature type="compositionally biased region" description="Basic and acidic residues" evidence="1">
    <location>
        <begin position="1"/>
        <end position="17"/>
    </location>
</feature>
<protein>
    <submittedName>
        <fullName evidence="2">Uncharacterized protein</fullName>
    </submittedName>
</protein>
<name>A0A3S5B0N8_9PLAT</name>
<feature type="region of interest" description="Disordered" evidence="1">
    <location>
        <begin position="71"/>
        <end position="109"/>
    </location>
</feature>
<reference evidence="2" key="1">
    <citation type="submission" date="2018-11" db="EMBL/GenBank/DDBJ databases">
        <authorList>
            <consortium name="Pathogen Informatics"/>
        </authorList>
    </citation>
    <scope>NUCLEOTIDE SEQUENCE</scope>
</reference>
<feature type="compositionally biased region" description="Pro residues" evidence="1">
    <location>
        <begin position="78"/>
        <end position="89"/>
    </location>
</feature>
<sequence>MDRYTSRHQSVEEHLISESDSQNQLQAEMPITRHSRNVPSARQTHQQQQREQDQIRLQHLQRQQQRLNQFLQQQHQSPPKPLPPLPHQPLPEHQEHMRAQMRQATSGDPCLTGLDDGQVSVRQPQVTLMNAPEASRVKDYHHLMLPKEADQFVCLECDQPLASSDHRLVYYTRYFLMASVLCRFGGG</sequence>
<evidence type="ECO:0000313" key="3">
    <source>
        <dbReference type="Proteomes" id="UP000784294"/>
    </source>
</evidence>
<accession>A0A3S5B0N8</accession>
<evidence type="ECO:0000313" key="2">
    <source>
        <dbReference type="EMBL" id="VEL30250.1"/>
    </source>
</evidence>
<dbReference type="AlphaFoldDB" id="A0A3S5B0N8"/>
<comment type="caution">
    <text evidence="2">The sequence shown here is derived from an EMBL/GenBank/DDBJ whole genome shotgun (WGS) entry which is preliminary data.</text>
</comment>
<dbReference type="EMBL" id="CAAALY010110710">
    <property type="protein sequence ID" value="VEL30250.1"/>
    <property type="molecule type" value="Genomic_DNA"/>
</dbReference>
<organism evidence="2 3">
    <name type="scientific">Protopolystoma xenopodis</name>
    <dbReference type="NCBI Taxonomy" id="117903"/>
    <lineage>
        <taxon>Eukaryota</taxon>
        <taxon>Metazoa</taxon>
        <taxon>Spiralia</taxon>
        <taxon>Lophotrochozoa</taxon>
        <taxon>Platyhelminthes</taxon>
        <taxon>Monogenea</taxon>
        <taxon>Polyopisthocotylea</taxon>
        <taxon>Polystomatidea</taxon>
        <taxon>Polystomatidae</taxon>
        <taxon>Protopolystoma</taxon>
    </lineage>
</organism>
<gene>
    <name evidence="2" type="ORF">PXEA_LOCUS23690</name>
</gene>
<evidence type="ECO:0000256" key="1">
    <source>
        <dbReference type="SAM" id="MobiDB-lite"/>
    </source>
</evidence>
<keyword evidence="3" id="KW-1185">Reference proteome</keyword>
<dbReference type="Proteomes" id="UP000784294">
    <property type="component" value="Unassembled WGS sequence"/>
</dbReference>
<proteinExistence type="predicted"/>